<evidence type="ECO:0000313" key="3">
    <source>
        <dbReference type="Proteomes" id="UP000272025"/>
    </source>
</evidence>
<keyword evidence="3" id="KW-1185">Reference proteome</keyword>
<dbReference type="RefSeq" id="XP_028470755.1">
    <property type="nucleotide sequence ID" value="XM_028610341.1"/>
</dbReference>
<feature type="region of interest" description="Disordered" evidence="1">
    <location>
        <begin position="116"/>
        <end position="143"/>
    </location>
</feature>
<dbReference type="OrthoDB" id="5391496at2759"/>
<feature type="region of interest" description="Disordered" evidence="1">
    <location>
        <begin position="49"/>
        <end position="73"/>
    </location>
</feature>
<gene>
    <name evidence="2" type="ORF">SODALDRAFT_327119</name>
</gene>
<feature type="compositionally biased region" description="Basic and acidic residues" evidence="1">
    <location>
        <begin position="54"/>
        <end position="70"/>
    </location>
</feature>
<protein>
    <submittedName>
        <fullName evidence="2">Uncharacterized protein</fullName>
    </submittedName>
</protein>
<name>A0A3N2Q851_SODAK</name>
<dbReference type="GeneID" id="39578819"/>
<feature type="non-terminal residue" evidence="2">
    <location>
        <position position="1"/>
    </location>
</feature>
<reference evidence="2 3" key="1">
    <citation type="journal article" date="2018" name="Mol. Ecol.">
        <title>The obligate alkalophilic soda-lake fungus Sodiomyces alkalinus has shifted to a protein diet.</title>
        <authorList>
            <person name="Grum-Grzhimaylo A.A."/>
            <person name="Falkoski D.L."/>
            <person name="van den Heuvel J."/>
            <person name="Valero-Jimenez C.A."/>
            <person name="Min B."/>
            <person name="Choi I.G."/>
            <person name="Lipzen A."/>
            <person name="Daum C.G."/>
            <person name="Aanen D.K."/>
            <person name="Tsang A."/>
            <person name="Henrissat B."/>
            <person name="Bilanenko E.N."/>
            <person name="de Vries R.P."/>
            <person name="van Kan J.A.L."/>
            <person name="Grigoriev I.V."/>
            <person name="Debets A.J.M."/>
        </authorList>
    </citation>
    <scope>NUCLEOTIDE SEQUENCE [LARGE SCALE GENOMIC DNA]</scope>
    <source>
        <strain evidence="2 3">F11</strain>
    </source>
</reference>
<dbReference type="AlphaFoldDB" id="A0A3N2Q851"/>
<sequence length="249" mass="27234">MITPIVLSPATPAELLQYILAYQTHPTTLLICSTRADFLSSLAQDVQAQVQVPRQHESRDDNSDGRDTEAPKSLPLPLLAAPIYQVAVARHIRMLFLPTVTHLRAYLAVFTPHDSKVPPPPLRRTKGLETTSTSTSASSSTSNCPRPPLLLAYGFLSLHRDTSEWSAQGIGSTAAALVEAASPHEFRAAVVEPRGDGGHANFHSVLSEPAPVLSRGVRRDEGGWMGRTVEVRSVLARWFRFQSGQWDLK</sequence>
<dbReference type="EMBL" id="ML119051">
    <property type="protein sequence ID" value="ROT42949.1"/>
    <property type="molecule type" value="Genomic_DNA"/>
</dbReference>
<organism evidence="2 3">
    <name type="scientific">Sodiomyces alkalinus (strain CBS 110278 / VKM F-3762 / F11)</name>
    <name type="common">Alkaliphilic filamentous fungus</name>
    <dbReference type="NCBI Taxonomy" id="1314773"/>
    <lineage>
        <taxon>Eukaryota</taxon>
        <taxon>Fungi</taxon>
        <taxon>Dikarya</taxon>
        <taxon>Ascomycota</taxon>
        <taxon>Pezizomycotina</taxon>
        <taxon>Sordariomycetes</taxon>
        <taxon>Hypocreomycetidae</taxon>
        <taxon>Glomerellales</taxon>
        <taxon>Plectosphaerellaceae</taxon>
        <taxon>Sodiomyces</taxon>
    </lineage>
</organism>
<feature type="compositionally biased region" description="Low complexity" evidence="1">
    <location>
        <begin position="130"/>
        <end position="142"/>
    </location>
</feature>
<accession>A0A3N2Q851</accession>
<proteinExistence type="predicted"/>
<evidence type="ECO:0000256" key="1">
    <source>
        <dbReference type="SAM" id="MobiDB-lite"/>
    </source>
</evidence>
<dbReference type="Proteomes" id="UP000272025">
    <property type="component" value="Unassembled WGS sequence"/>
</dbReference>
<evidence type="ECO:0000313" key="2">
    <source>
        <dbReference type="EMBL" id="ROT42949.1"/>
    </source>
</evidence>